<dbReference type="Proteomes" id="UP000181901">
    <property type="component" value="Unassembled WGS sequence"/>
</dbReference>
<feature type="transmembrane region" description="Helical" evidence="7">
    <location>
        <begin position="259"/>
        <end position="278"/>
    </location>
</feature>
<feature type="transmembrane region" description="Helical" evidence="7">
    <location>
        <begin position="80"/>
        <end position="97"/>
    </location>
</feature>
<dbReference type="EMBL" id="LKAQ01000004">
    <property type="protein sequence ID" value="OIQ50199.1"/>
    <property type="molecule type" value="Genomic_DNA"/>
</dbReference>
<keyword evidence="9" id="KW-1185">Reference proteome</keyword>
<gene>
    <name evidence="8" type="ORF">BerOc1_02129</name>
</gene>
<evidence type="ECO:0000256" key="7">
    <source>
        <dbReference type="SAM" id="Phobius"/>
    </source>
</evidence>
<reference evidence="8 9" key="1">
    <citation type="submission" date="2015-09" db="EMBL/GenBank/DDBJ databases">
        <title>Genome of Desulfovibrio dechloracetivorans BerOc1, a mercury methylating strain isolated from highly hydrocarbons and metals contaminated coastal sediments.</title>
        <authorList>
            <person name="Goni Urriza M."/>
            <person name="Gassie C."/>
            <person name="Bouchez O."/>
            <person name="Klopp C."/>
            <person name="Ranchou-Peyruse A."/>
            <person name="Remy G."/>
        </authorList>
    </citation>
    <scope>NUCLEOTIDE SEQUENCE [LARGE SCALE GENOMIC DNA]</scope>
    <source>
        <strain evidence="8 9">BerOc1</strain>
    </source>
</reference>
<accession>A0A1J5NAE6</accession>
<protein>
    <recommendedName>
        <fullName evidence="10">Sulfate exporter family transporter</fullName>
    </recommendedName>
</protein>
<feature type="transmembrane region" description="Helical" evidence="7">
    <location>
        <begin position="298"/>
        <end position="317"/>
    </location>
</feature>
<comment type="caution">
    <text evidence="8">The sequence shown here is derived from an EMBL/GenBank/DDBJ whole genome shotgun (WGS) entry which is preliminary data.</text>
</comment>
<feature type="transmembrane region" description="Helical" evidence="7">
    <location>
        <begin position="21"/>
        <end position="40"/>
    </location>
</feature>
<feature type="transmembrane region" description="Helical" evidence="7">
    <location>
        <begin position="329"/>
        <end position="346"/>
    </location>
</feature>
<name>A0A1J5NAE6_9BACT</name>
<evidence type="ECO:0000256" key="3">
    <source>
        <dbReference type="ARBA" id="ARBA00022475"/>
    </source>
</evidence>
<dbReference type="RefSeq" id="WP_071545656.1">
    <property type="nucleotide sequence ID" value="NZ_LKAQ01000004.1"/>
</dbReference>
<dbReference type="AlphaFoldDB" id="A0A1J5NAE6"/>
<feature type="transmembrane region" description="Helical" evidence="7">
    <location>
        <begin position="358"/>
        <end position="383"/>
    </location>
</feature>
<evidence type="ECO:0000256" key="6">
    <source>
        <dbReference type="ARBA" id="ARBA00023136"/>
    </source>
</evidence>
<evidence type="ECO:0000256" key="4">
    <source>
        <dbReference type="ARBA" id="ARBA00022692"/>
    </source>
</evidence>
<sequence>MNTDTMAINYELGRKSWFSSLYGLKAVLPGFLAMFFIAIFSNNLAGVPNPFTLANLFAWLDGVIGPLHHQSFFQIMNSNFVWNPLLVGLIIGNVFGVPDCWKRGLSYIHMLMPLGIIMLAPHFMIGHAFKLGVTPILICTVFLFLTATVTLWVSRLLKLDDRHGSIIAGGLSTGDPHVCAILMPLIKAKGSQVVHSTACVIVFGLIAMNLVPVLGEWIGLPAKYIGLASVVGVGNNAQAVYAGFGSGYEAGRYVGWFDVARHVIMPAGFLYVFVVMFIRKLRNPRGENVHATGAIKTFPLWLAVFVFLWILACLHVFKQPAAHAIFEMVKWDFSLAAAALGLSLSFREIAGHGFKGFLVTCISGLVRIVLLLAAILICIKTGLLPA</sequence>
<evidence type="ECO:0000256" key="2">
    <source>
        <dbReference type="ARBA" id="ARBA00007977"/>
    </source>
</evidence>
<feature type="transmembrane region" description="Helical" evidence="7">
    <location>
        <begin position="193"/>
        <end position="214"/>
    </location>
</feature>
<comment type="similarity">
    <text evidence="2">Belongs to the UPF0324 family.</text>
</comment>
<evidence type="ECO:0000256" key="1">
    <source>
        <dbReference type="ARBA" id="ARBA00004651"/>
    </source>
</evidence>
<keyword evidence="5 7" id="KW-1133">Transmembrane helix</keyword>
<dbReference type="OrthoDB" id="5464578at2"/>
<evidence type="ECO:0008006" key="10">
    <source>
        <dbReference type="Google" id="ProtNLM"/>
    </source>
</evidence>
<evidence type="ECO:0000313" key="8">
    <source>
        <dbReference type="EMBL" id="OIQ50199.1"/>
    </source>
</evidence>
<organism evidence="8 9">
    <name type="scientific">Pseudodesulfovibrio hydrargyri</name>
    <dbReference type="NCBI Taxonomy" id="2125990"/>
    <lineage>
        <taxon>Bacteria</taxon>
        <taxon>Pseudomonadati</taxon>
        <taxon>Thermodesulfobacteriota</taxon>
        <taxon>Desulfovibrionia</taxon>
        <taxon>Desulfovibrionales</taxon>
        <taxon>Desulfovibrionaceae</taxon>
    </lineage>
</organism>
<dbReference type="InterPro" id="IPR018383">
    <property type="entry name" value="UPF0324_pro"/>
</dbReference>
<dbReference type="PANTHER" id="PTHR30106">
    <property type="entry name" value="INNER MEMBRANE PROTEIN YEIH-RELATED"/>
    <property type="match status" value="1"/>
</dbReference>
<comment type="subcellular location">
    <subcellularLocation>
        <location evidence="1">Cell membrane</location>
        <topology evidence="1">Multi-pass membrane protein</topology>
    </subcellularLocation>
</comment>
<proteinExistence type="inferred from homology"/>
<dbReference type="GO" id="GO:0005886">
    <property type="term" value="C:plasma membrane"/>
    <property type="evidence" value="ECO:0007669"/>
    <property type="project" value="UniProtKB-SubCell"/>
</dbReference>
<dbReference type="PANTHER" id="PTHR30106:SF1">
    <property type="entry name" value="UPF0324 MEMBRANE PROTEIN FN0533"/>
    <property type="match status" value="1"/>
</dbReference>
<keyword evidence="4 7" id="KW-0812">Transmembrane</keyword>
<evidence type="ECO:0000256" key="5">
    <source>
        <dbReference type="ARBA" id="ARBA00022989"/>
    </source>
</evidence>
<keyword evidence="3" id="KW-1003">Cell membrane</keyword>
<feature type="transmembrane region" description="Helical" evidence="7">
    <location>
        <begin position="131"/>
        <end position="153"/>
    </location>
</feature>
<feature type="transmembrane region" description="Helical" evidence="7">
    <location>
        <begin position="104"/>
        <end position="125"/>
    </location>
</feature>
<evidence type="ECO:0000313" key="9">
    <source>
        <dbReference type="Proteomes" id="UP000181901"/>
    </source>
</evidence>
<dbReference type="Pfam" id="PF03601">
    <property type="entry name" value="Cons_hypoth698"/>
    <property type="match status" value="1"/>
</dbReference>
<keyword evidence="6 7" id="KW-0472">Membrane</keyword>